<protein>
    <submittedName>
        <fullName evidence="1">Uncharacterized protein</fullName>
    </submittedName>
</protein>
<evidence type="ECO:0000313" key="2">
    <source>
        <dbReference type="Proteomes" id="UP001063166"/>
    </source>
</evidence>
<gene>
    <name evidence="1" type="ORF">LshimejAT787_1403020</name>
</gene>
<name>A0A9P3PXF5_LYOSH</name>
<dbReference type="OrthoDB" id="2870900at2759"/>
<reference evidence="1" key="1">
    <citation type="submission" date="2022-07" db="EMBL/GenBank/DDBJ databases">
        <title>The genome of Lyophyllum shimeji provides insight into the initial evolution of ectomycorrhizal fungal genome.</title>
        <authorList>
            <person name="Kobayashi Y."/>
            <person name="Shibata T."/>
            <person name="Hirakawa H."/>
            <person name="Shigenobu S."/>
            <person name="Nishiyama T."/>
            <person name="Yamada A."/>
            <person name="Hasebe M."/>
            <person name="Kawaguchi M."/>
        </authorList>
    </citation>
    <scope>NUCLEOTIDE SEQUENCE</scope>
    <source>
        <strain evidence="1">AT787</strain>
    </source>
</reference>
<dbReference type="Proteomes" id="UP001063166">
    <property type="component" value="Unassembled WGS sequence"/>
</dbReference>
<comment type="caution">
    <text evidence="1">The sequence shown here is derived from an EMBL/GenBank/DDBJ whole genome shotgun (WGS) entry which is preliminary data.</text>
</comment>
<keyword evidence="2" id="KW-1185">Reference proteome</keyword>
<accession>A0A9P3PXF5</accession>
<sequence>MMLVTPGSLTTCPLNEHVLEQIFEIVYETSYSTVQSLLLTNKLFNRIARPLLYRTVAFNIASSDFVVEIQSWLADPDKSWIRRAAIRHISIERMTIRKWAAL</sequence>
<evidence type="ECO:0000313" key="1">
    <source>
        <dbReference type="EMBL" id="GLB43790.1"/>
    </source>
</evidence>
<proteinExistence type="predicted"/>
<dbReference type="AlphaFoldDB" id="A0A9P3PXF5"/>
<dbReference type="EMBL" id="BRPK01000014">
    <property type="protein sequence ID" value="GLB43790.1"/>
    <property type="molecule type" value="Genomic_DNA"/>
</dbReference>
<organism evidence="1 2">
    <name type="scientific">Lyophyllum shimeji</name>
    <name type="common">Hon-shimeji</name>
    <name type="synonym">Tricholoma shimeji</name>
    <dbReference type="NCBI Taxonomy" id="47721"/>
    <lineage>
        <taxon>Eukaryota</taxon>
        <taxon>Fungi</taxon>
        <taxon>Dikarya</taxon>
        <taxon>Basidiomycota</taxon>
        <taxon>Agaricomycotina</taxon>
        <taxon>Agaricomycetes</taxon>
        <taxon>Agaricomycetidae</taxon>
        <taxon>Agaricales</taxon>
        <taxon>Tricholomatineae</taxon>
        <taxon>Lyophyllaceae</taxon>
        <taxon>Lyophyllum</taxon>
    </lineage>
</organism>